<dbReference type="AlphaFoldDB" id="A0A2P8DP39"/>
<dbReference type="Pfam" id="PF17937">
    <property type="entry name" value="TetR_C_28"/>
    <property type="match status" value="1"/>
</dbReference>
<evidence type="ECO:0000256" key="2">
    <source>
        <dbReference type="ARBA" id="ARBA00023125"/>
    </source>
</evidence>
<dbReference type="Gene3D" id="1.10.357.10">
    <property type="entry name" value="Tetracycline Repressor, domain 2"/>
    <property type="match status" value="1"/>
</dbReference>
<gene>
    <name evidence="6" type="ORF">CLV63_104183</name>
</gene>
<dbReference type="InterPro" id="IPR036271">
    <property type="entry name" value="Tet_transcr_reg_TetR-rel_C_sf"/>
</dbReference>
<evidence type="ECO:0000313" key="6">
    <source>
        <dbReference type="EMBL" id="PSK98959.1"/>
    </source>
</evidence>
<dbReference type="Proteomes" id="UP000240542">
    <property type="component" value="Unassembled WGS sequence"/>
</dbReference>
<evidence type="ECO:0000256" key="4">
    <source>
        <dbReference type="PROSITE-ProRule" id="PRU00335"/>
    </source>
</evidence>
<evidence type="ECO:0000313" key="7">
    <source>
        <dbReference type="Proteomes" id="UP000240542"/>
    </source>
</evidence>
<dbReference type="SUPFAM" id="SSF48498">
    <property type="entry name" value="Tetracyclin repressor-like, C-terminal domain"/>
    <property type="match status" value="1"/>
</dbReference>
<dbReference type="GO" id="GO:0000976">
    <property type="term" value="F:transcription cis-regulatory region binding"/>
    <property type="evidence" value="ECO:0007669"/>
    <property type="project" value="TreeGrafter"/>
</dbReference>
<protein>
    <submittedName>
        <fullName evidence="6">TetR family transcriptional regulator</fullName>
    </submittedName>
</protein>
<comment type="caution">
    <text evidence="6">The sequence shown here is derived from an EMBL/GenBank/DDBJ whole genome shotgun (WGS) entry which is preliminary data.</text>
</comment>
<keyword evidence="7" id="KW-1185">Reference proteome</keyword>
<feature type="DNA-binding region" description="H-T-H motif" evidence="4">
    <location>
        <begin position="26"/>
        <end position="45"/>
    </location>
</feature>
<dbReference type="EMBL" id="PYGA01000004">
    <property type="protein sequence ID" value="PSK98959.1"/>
    <property type="molecule type" value="Genomic_DNA"/>
</dbReference>
<dbReference type="InterPro" id="IPR050109">
    <property type="entry name" value="HTH-type_TetR-like_transc_reg"/>
</dbReference>
<dbReference type="PROSITE" id="PS50977">
    <property type="entry name" value="HTH_TETR_2"/>
    <property type="match status" value="1"/>
</dbReference>
<name>A0A2P8DP39_9ACTN</name>
<evidence type="ECO:0000256" key="3">
    <source>
        <dbReference type="ARBA" id="ARBA00023163"/>
    </source>
</evidence>
<accession>A0A2P8DP39</accession>
<dbReference type="InterPro" id="IPR009057">
    <property type="entry name" value="Homeodomain-like_sf"/>
</dbReference>
<sequence>MRQSKRTQILDAAFRVVQRAGVRAVTFESVAAESGLTKGGLLYHFPSREALLEAMHGHMAQRWEEELEGAVGGAAGEVSARERSAAYAAVTARSSTRAELLLMLEGANEPAMCAPWHGVLERWAPAPVSAEPSRRELEAFVHRLAADGLWLYESLAERPLDPRVRRRVAEYLAAASAEGPEEDEDGDA</sequence>
<reference evidence="6 7" key="1">
    <citation type="submission" date="2018-03" db="EMBL/GenBank/DDBJ databases">
        <title>Genomic Encyclopedia of Archaeal and Bacterial Type Strains, Phase II (KMG-II): from individual species to whole genera.</title>
        <authorList>
            <person name="Goeker M."/>
        </authorList>
    </citation>
    <scope>NUCLEOTIDE SEQUENCE [LARGE SCALE GENOMIC DNA]</scope>
    <source>
        <strain evidence="6 7">DSM 45312</strain>
    </source>
</reference>
<keyword evidence="1" id="KW-0805">Transcription regulation</keyword>
<feature type="domain" description="HTH tetR-type" evidence="5">
    <location>
        <begin position="3"/>
        <end position="63"/>
    </location>
</feature>
<dbReference type="SUPFAM" id="SSF46689">
    <property type="entry name" value="Homeodomain-like"/>
    <property type="match status" value="1"/>
</dbReference>
<dbReference type="InterPro" id="IPR001647">
    <property type="entry name" value="HTH_TetR"/>
</dbReference>
<keyword evidence="2 4" id="KW-0238">DNA-binding</keyword>
<dbReference type="PANTHER" id="PTHR30055:SF234">
    <property type="entry name" value="HTH-TYPE TRANSCRIPTIONAL REGULATOR BETI"/>
    <property type="match status" value="1"/>
</dbReference>
<dbReference type="Pfam" id="PF00440">
    <property type="entry name" value="TetR_N"/>
    <property type="match status" value="1"/>
</dbReference>
<dbReference type="InterPro" id="IPR041479">
    <property type="entry name" value="TetR_CgmR_C"/>
</dbReference>
<dbReference type="RefSeq" id="WP_106582279.1">
    <property type="nucleotide sequence ID" value="NZ_PYGA01000004.1"/>
</dbReference>
<dbReference type="GO" id="GO:0003700">
    <property type="term" value="F:DNA-binding transcription factor activity"/>
    <property type="evidence" value="ECO:0007669"/>
    <property type="project" value="TreeGrafter"/>
</dbReference>
<dbReference type="PANTHER" id="PTHR30055">
    <property type="entry name" value="HTH-TYPE TRANSCRIPTIONAL REGULATOR RUTR"/>
    <property type="match status" value="1"/>
</dbReference>
<proteinExistence type="predicted"/>
<evidence type="ECO:0000259" key="5">
    <source>
        <dbReference type="PROSITE" id="PS50977"/>
    </source>
</evidence>
<evidence type="ECO:0000256" key="1">
    <source>
        <dbReference type="ARBA" id="ARBA00023015"/>
    </source>
</evidence>
<dbReference type="OrthoDB" id="9816296at2"/>
<dbReference type="PRINTS" id="PR00455">
    <property type="entry name" value="HTHTETR"/>
</dbReference>
<organism evidence="6 7">
    <name type="scientific">Murinocardiopsis flavida</name>
    <dbReference type="NCBI Taxonomy" id="645275"/>
    <lineage>
        <taxon>Bacteria</taxon>
        <taxon>Bacillati</taxon>
        <taxon>Actinomycetota</taxon>
        <taxon>Actinomycetes</taxon>
        <taxon>Streptosporangiales</taxon>
        <taxon>Nocardiopsidaceae</taxon>
        <taxon>Murinocardiopsis</taxon>
    </lineage>
</organism>
<keyword evidence="3" id="KW-0804">Transcription</keyword>